<evidence type="ECO:0000256" key="3">
    <source>
        <dbReference type="ARBA" id="ARBA00022801"/>
    </source>
</evidence>
<dbReference type="InterPro" id="IPR022398">
    <property type="entry name" value="Peptidase_S8_His-AS"/>
</dbReference>
<name>A0A6J4ISL5_9ACTN</name>
<feature type="region of interest" description="Disordered" evidence="7">
    <location>
        <begin position="337"/>
        <end position="383"/>
    </location>
</feature>
<accession>A0A6J4ISL5</accession>
<feature type="active site" description="Charge relay system" evidence="5">
    <location>
        <position position="98"/>
    </location>
</feature>
<dbReference type="InterPro" id="IPR023827">
    <property type="entry name" value="Peptidase_S8_Asp-AS"/>
</dbReference>
<evidence type="ECO:0000313" key="11">
    <source>
        <dbReference type="EMBL" id="CAA9258951.1"/>
    </source>
</evidence>
<keyword evidence="8" id="KW-1133">Transmembrane helix</keyword>
<keyword evidence="8" id="KW-0812">Transmembrane</keyword>
<feature type="transmembrane region" description="Helical" evidence="8">
    <location>
        <begin position="400"/>
        <end position="421"/>
    </location>
</feature>
<dbReference type="Gene3D" id="3.40.50.200">
    <property type="entry name" value="Peptidase S8/S53 domain"/>
    <property type="match status" value="1"/>
</dbReference>
<keyword evidence="3 5" id="KW-0378">Hydrolase</keyword>
<dbReference type="PROSITE" id="PS00136">
    <property type="entry name" value="SUBTILASE_ASP"/>
    <property type="match status" value="1"/>
</dbReference>
<keyword evidence="4 5" id="KW-0720">Serine protease</keyword>
<evidence type="ECO:0000256" key="4">
    <source>
        <dbReference type="ARBA" id="ARBA00022825"/>
    </source>
</evidence>
<evidence type="ECO:0000256" key="2">
    <source>
        <dbReference type="ARBA" id="ARBA00022670"/>
    </source>
</evidence>
<reference evidence="11" key="1">
    <citation type="submission" date="2020-02" db="EMBL/GenBank/DDBJ databases">
        <authorList>
            <person name="Meier V. D."/>
        </authorList>
    </citation>
    <scope>NUCLEOTIDE SEQUENCE</scope>
    <source>
        <strain evidence="11">AVDCRST_MAG10</strain>
    </source>
</reference>
<dbReference type="PROSITE" id="PS51892">
    <property type="entry name" value="SUBTILASE"/>
    <property type="match status" value="1"/>
</dbReference>
<dbReference type="Pfam" id="PF00082">
    <property type="entry name" value="Peptidase_S8"/>
    <property type="match status" value="1"/>
</dbReference>
<dbReference type="GO" id="GO:0004252">
    <property type="term" value="F:serine-type endopeptidase activity"/>
    <property type="evidence" value="ECO:0007669"/>
    <property type="project" value="UniProtKB-UniRule"/>
</dbReference>
<feature type="active site" description="Charge relay system" evidence="5">
    <location>
        <position position="275"/>
    </location>
</feature>
<dbReference type="InterPro" id="IPR015500">
    <property type="entry name" value="Peptidase_S8_subtilisin-rel"/>
</dbReference>
<evidence type="ECO:0000256" key="9">
    <source>
        <dbReference type="SAM" id="SignalP"/>
    </source>
</evidence>
<sequence length="428" mass="41541">MTAMRRLLGVAVSVAALLAAMTGTASATNDTYFSRQWALSQINAPQAWARSTGSGITIGVVDTGVDVGHPDLAGKVAATADCIGRPCVAGGGQDTHGHGTIVSGIAAATTGNGKGVAGVAPDARLVVAKVLNGAGEGRVEDINNGIRWVVDSGARVVNLSLGDPNFLVSSVLGTPLRSGIEYAWSKGAVPVLASGNYATGMGDLGTGNYGNVNALVVGATDRSGKVPSYSSATGNAKWGLVAPGGAGSGGADSNIISTFPMASAGSGYASAAGTSMAAPHVSGAVALLLAQGLSPAAAVARILATSDKSVACGRGCQGRLNLAAAVGADPAAQAAVAPATTRVPRTTVTPPTTTRPPAAAATSTTTTVPPRSAQSAEPPELAAPLPLPLPVDAAPPGRSAAVVAIAALLVVLTGAAVGAAGTRALRSG</sequence>
<dbReference type="PANTHER" id="PTHR43806:SF11">
    <property type="entry name" value="CEREVISIN-RELATED"/>
    <property type="match status" value="1"/>
</dbReference>
<dbReference type="PROSITE" id="PS00138">
    <property type="entry name" value="SUBTILASE_SER"/>
    <property type="match status" value="1"/>
</dbReference>
<feature type="domain" description="Peptidase S8/S53" evidence="10">
    <location>
        <begin position="53"/>
        <end position="306"/>
    </location>
</feature>
<evidence type="ECO:0000256" key="7">
    <source>
        <dbReference type="SAM" id="MobiDB-lite"/>
    </source>
</evidence>
<dbReference type="PRINTS" id="PR00723">
    <property type="entry name" value="SUBTILISIN"/>
</dbReference>
<dbReference type="InterPro" id="IPR050131">
    <property type="entry name" value="Peptidase_S8_subtilisin-like"/>
</dbReference>
<dbReference type="InterPro" id="IPR023828">
    <property type="entry name" value="Peptidase_S8_Ser-AS"/>
</dbReference>
<dbReference type="InterPro" id="IPR000209">
    <property type="entry name" value="Peptidase_S8/S53_dom"/>
</dbReference>
<gene>
    <name evidence="11" type="ORF">AVDCRST_MAG10-2632</name>
</gene>
<evidence type="ECO:0000256" key="6">
    <source>
        <dbReference type="RuleBase" id="RU003355"/>
    </source>
</evidence>
<comment type="similarity">
    <text evidence="1 5 6">Belongs to the peptidase S8 family.</text>
</comment>
<feature type="chain" id="PRO_5027052941" description="Peptidase S8/S53 domain-containing protein" evidence="9">
    <location>
        <begin position="28"/>
        <end position="428"/>
    </location>
</feature>
<proteinExistence type="inferred from homology"/>
<organism evidence="11">
    <name type="scientific">uncultured Acidimicrobiales bacterium</name>
    <dbReference type="NCBI Taxonomy" id="310071"/>
    <lineage>
        <taxon>Bacteria</taxon>
        <taxon>Bacillati</taxon>
        <taxon>Actinomycetota</taxon>
        <taxon>Acidimicrobiia</taxon>
        <taxon>Acidimicrobiales</taxon>
        <taxon>environmental samples</taxon>
    </lineage>
</organism>
<dbReference type="InterPro" id="IPR036852">
    <property type="entry name" value="Peptidase_S8/S53_dom_sf"/>
</dbReference>
<dbReference type="EMBL" id="CADCTB010000162">
    <property type="protein sequence ID" value="CAA9258951.1"/>
    <property type="molecule type" value="Genomic_DNA"/>
</dbReference>
<evidence type="ECO:0000259" key="10">
    <source>
        <dbReference type="Pfam" id="PF00082"/>
    </source>
</evidence>
<feature type="signal peptide" evidence="9">
    <location>
        <begin position="1"/>
        <end position="27"/>
    </location>
</feature>
<dbReference type="AlphaFoldDB" id="A0A6J4ISL5"/>
<feature type="active site" description="Charge relay system" evidence="5">
    <location>
        <position position="62"/>
    </location>
</feature>
<evidence type="ECO:0000256" key="5">
    <source>
        <dbReference type="PROSITE-ProRule" id="PRU01240"/>
    </source>
</evidence>
<evidence type="ECO:0000256" key="8">
    <source>
        <dbReference type="SAM" id="Phobius"/>
    </source>
</evidence>
<dbReference type="PANTHER" id="PTHR43806">
    <property type="entry name" value="PEPTIDASE S8"/>
    <property type="match status" value="1"/>
</dbReference>
<evidence type="ECO:0000256" key="1">
    <source>
        <dbReference type="ARBA" id="ARBA00011073"/>
    </source>
</evidence>
<keyword evidence="8" id="KW-0472">Membrane</keyword>
<keyword evidence="9" id="KW-0732">Signal</keyword>
<dbReference type="GO" id="GO:0006508">
    <property type="term" value="P:proteolysis"/>
    <property type="evidence" value="ECO:0007669"/>
    <property type="project" value="UniProtKB-KW"/>
</dbReference>
<dbReference type="SUPFAM" id="SSF52743">
    <property type="entry name" value="Subtilisin-like"/>
    <property type="match status" value="1"/>
</dbReference>
<dbReference type="PROSITE" id="PS00137">
    <property type="entry name" value="SUBTILASE_HIS"/>
    <property type="match status" value="1"/>
</dbReference>
<keyword evidence="2 5" id="KW-0645">Protease</keyword>
<protein>
    <recommendedName>
        <fullName evidence="10">Peptidase S8/S53 domain-containing protein</fullName>
    </recommendedName>
</protein>